<reference evidence="1 2" key="1">
    <citation type="journal article" date="2022" name="Nat. Ecol. Evol.">
        <title>A masculinizing supergene underlies an exaggerated male reproductive morph in a spider.</title>
        <authorList>
            <person name="Hendrickx F."/>
            <person name="De Corte Z."/>
            <person name="Sonet G."/>
            <person name="Van Belleghem S.M."/>
            <person name="Kostlbacher S."/>
            <person name="Vangestel C."/>
        </authorList>
    </citation>
    <scope>NUCLEOTIDE SEQUENCE [LARGE SCALE GENOMIC DNA]</scope>
    <source>
        <strain evidence="1">W744_W776</strain>
    </source>
</reference>
<keyword evidence="2" id="KW-1185">Reference proteome</keyword>
<accession>A0AAV6VS57</accession>
<dbReference type="Proteomes" id="UP000827092">
    <property type="component" value="Unassembled WGS sequence"/>
</dbReference>
<proteinExistence type="predicted"/>
<evidence type="ECO:0000313" key="1">
    <source>
        <dbReference type="EMBL" id="KAG8198923.1"/>
    </source>
</evidence>
<dbReference type="AlphaFoldDB" id="A0AAV6VS57"/>
<name>A0AAV6VS57_9ARAC</name>
<dbReference type="EMBL" id="JAFNEN010000034">
    <property type="protein sequence ID" value="KAG8198923.1"/>
    <property type="molecule type" value="Genomic_DNA"/>
</dbReference>
<organism evidence="1 2">
    <name type="scientific">Oedothorax gibbosus</name>
    <dbReference type="NCBI Taxonomy" id="931172"/>
    <lineage>
        <taxon>Eukaryota</taxon>
        <taxon>Metazoa</taxon>
        <taxon>Ecdysozoa</taxon>
        <taxon>Arthropoda</taxon>
        <taxon>Chelicerata</taxon>
        <taxon>Arachnida</taxon>
        <taxon>Araneae</taxon>
        <taxon>Araneomorphae</taxon>
        <taxon>Entelegynae</taxon>
        <taxon>Araneoidea</taxon>
        <taxon>Linyphiidae</taxon>
        <taxon>Erigoninae</taxon>
        <taxon>Oedothorax</taxon>
    </lineage>
</organism>
<sequence>MNKKNDSSYSRSPLIDQPSLEIHYQSATPTFPSPEPECPPASLMSISGLSPMDFKDCKMTQSKSISSLPHDFLAGFHFFFLLQDFQCFPKPHP</sequence>
<evidence type="ECO:0000313" key="2">
    <source>
        <dbReference type="Proteomes" id="UP000827092"/>
    </source>
</evidence>
<gene>
    <name evidence="1" type="ORF">JTE90_015131</name>
</gene>
<comment type="caution">
    <text evidence="1">The sequence shown here is derived from an EMBL/GenBank/DDBJ whole genome shotgun (WGS) entry which is preliminary data.</text>
</comment>
<protein>
    <submittedName>
        <fullName evidence="1">Uncharacterized protein</fullName>
    </submittedName>
</protein>